<evidence type="ECO:0000256" key="10">
    <source>
        <dbReference type="SAM" id="MobiDB-lite"/>
    </source>
</evidence>
<evidence type="ECO:0000256" key="2">
    <source>
        <dbReference type="ARBA" id="ARBA00022516"/>
    </source>
</evidence>
<evidence type="ECO:0000256" key="8">
    <source>
        <dbReference type="ARBA" id="ARBA00023160"/>
    </source>
</evidence>
<evidence type="ECO:0000313" key="12">
    <source>
        <dbReference type="EMBL" id="GAA4665922.1"/>
    </source>
</evidence>
<feature type="compositionally biased region" description="Basic and acidic residues" evidence="10">
    <location>
        <begin position="94"/>
        <end position="103"/>
    </location>
</feature>
<sequence length="103" mass="11299">MHRDTAHAARMAEEQSIDARALLREGIVDVVVPELPDAAAEPRAFAARLARVLEEELTALAATEPGGRLRRRLARQRPVPDRPATTDRPQAPRGGHDIAQEKP</sequence>
<dbReference type="InterPro" id="IPR011763">
    <property type="entry name" value="COA_CT_C"/>
</dbReference>
<dbReference type="SUPFAM" id="SSF52096">
    <property type="entry name" value="ClpP/crotonase"/>
    <property type="match status" value="1"/>
</dbReference>
<proteinExistence type="predicted"/>
<keyword evidence="8" id="KW-0275">Fatty acid biosynthesis</keyword>
<keyword evidence="4" id="KW-0479">Metal-binding</keyword>
<evidence type="ECO:0000313" key="13">
    <source>
        <dbReference type="Proteomes" id="UP001501195"/>
    </source>
</evidence>
<dbReference type="Proteomes" id="UP001501195">
    <property type="component" value="Unassembled WGS sequence"/>
</dbReference>
<keyword evidence="6" id="KW-0067">ATP-binding</keyword>
<dbReference type="EMBL" id="BAABIL010000869">
    <property type="protein sequence ID" value="GAA4665922.1"/>
    <property type="molecule type" value="Genomic_DNA"/>
</dbReference>
<dbReference type="Gene3D" id="3.90.226.10">
    <property type="entry name" value="2-enoyl-CoA Hydratase, Chain A, domain 1"/>
    <property type="match status" value="1"/>
</dbReference>
<protein>
    <recommendedName>
        <fullName evidence="1">acetyl-CoA carboxytransferase</fullName>
        <ecNumber evidence="1">2.1.3.15</ecNumber>
    </recommendedName>
</protein>
<dbReference type="InterPro" id="IPR029045">
    <property type="entry name" value="ClpP/crotonase-like_dom_sf"/>
</dbReference>
<feature type="region of interest" description="Disordered" evidence="10">
    <location>
        <begin position="63"/>
        <end position="103"/>
    </location>
</feature>
<evidence type="ECO:0000256" key="7">
    <source>
        <dbReference type="ARBA" id="ARBA00023098"/>
    </source>
</evidence>
<gene>
    <name evidence="12" type="ORF">GCM10023225_35930</name>
</gene>
<keyword evidence="4" id="KW-0863">Zinc-finger</keyword>
<evidence type="ECO:0000256" key="6">
    <source>
        <dbReference type="ARBA" id="ARBA00022840"/>
    </source>
</evidence>
<dbReference type="Pfam" id="PF03255">
    <property type="entry name" value="ACCA"/>
    <property type="match status" value="1"/>
</dbReference>
<accession>A0ABP8VLG2</accession>
<dbReference type="PROSITE" id="PS50989">
    <property type="entry name" value="COA_CT_CTER"/>
    <property type="match status" value="1"/>
</dbReference>
<evidence type="ECO:0000256" key="5">
    <source>
        <dbReference type="ARBA" id="ARBA00022832"/>
    </source>
</evidence>
<keyword evidence="5" id="KW-0276">Fatty acid metabolism</keyword>
<keyword evidence="2" id="KW-0444">Lipid biosynthesis</keyword>
<evidence type="ECO:0000256" key="9">
    <source>
        <dbReference type="ARBA" id="ARBA00049152"/>
    </source>
</evidence>
<reference evidence="13" key="1">
    <citation type="journal article" date="2019" name="Int. J. Syst. Evol. Microbiol.">
        <title>The Global Catalogue of Microorganisms (GCM) 10K type strain sequencing project: providing services to taxonomists for standard genome sequencing and annotation.</title>
        <authorList>
            <consortium name="The Broad Institute Genomics Platform"/>
            <consortium name="The Broad Institute Genome Sequencing Center for Infectious Disease"/>
            <person name="Wu L."/>
            <person name="Ma J."/>
        </authorList>
    </citation>
    <scope>NUCLEOTIDE SEQUENCE [LARGE SCALE GENOMIC DNA]</scope>
    <source>
        <strain evidence="13">JCM 18126</strain>
    </source>
</reference>
<keyword evidence="13" id="KW-1185">Reference proteome</keyword>
<dbReference type="EC" id="2.1.3.15" evidence="1"/>
<evidence type="ECO:0000259" key="11">
    <source>
        <dbReference type="PROSITE" id="PS50989"/>
    </source>
</evidence>
<name>A0ABP8VLG2_9ACTN</name>
<keyword evidence="3" id="KW-0547">Nucleotide-binding</keyword>
<organism evidence="12 13">
    <name type="scientific">Kineococcus glutinatus</name>
    <dbReference type="NCBI Taxonomy" id="1070872"/>
    <lineage>
        <taxon>Bacteria</taxon>
        <taxon>Bacillati</taxon>
        <taxon>Actinomycetota</taxon>
        <taxon>Actinomycetes</taxon>
        <taxon>Kineosporiales</taxon>
        <taxon>Kineosporiaceae</taxon>
        <taxon>Kineococcus</taxon>
    </lineage>
</organism>
<comment type="caution">
    <text evidence="12">The sequence shown here is derived from an EMBL/GenBank/DDBJ whole genome shotgun (WGS) entry which is preliminary data.</text>
</comment>
<dbReference type="InterPro" id="IPR001095">
    <property type="entry name" value="Acetyl_CoA_COase_a_su"/>
</dbReference>
<evidence type="ECO:0000256" key="1">
    <source>
        <dbReference type="ARBA" id="ARBA00011883"/>
    </source>
</evidence>
<feature type="domain" description="CoA carboxyltransferase C-terminal" evidence="11">
    <location>
        <begin position="1"/>
        <end position="59"/>
    </location>
</feature>
<keyword evidence="7" id="KW-0443">Lipid metabolism</keyword>
<comment type="catalytic activity">
    <reaction evidence="9">
        <text>N(6)-carboxybiotinyl-L-lysyl-[protein] + acetyl-CoA = N(6)-biotinyl-L-lysyl-[protein] + malonyl-CoA</text>
        <dbReference type="Rhea" id="RHEA:54728"/>
        <dbReference type="Rhea" id="RHEA-COMP:10505"/>
        <dbReference type="Rhea" id="RHEA-COMP:10506"/>
        <dbReference type="ChEBI" id="CHEBI:57288"/>
        <dbReference type="ChEBI" id="CHEBI:57384"/>
        <dbReference type="ChEBI" id="CHEBI:83144"/>
        <dbReference type="ChEBI" id="CHEBI:83145"/>
        <dbReference type="EC" id="2.1.3.15"/>
    </reaction>
</comment>
<keyword evidence="4" id="KW-0862">Zinc</keyword>
<evidence type="ECO:0000256" key="4">
    <source>
        <dbReference type="ARBA" id="ARBA00022771"/>
    </source>
</evidence>
<evidence type="ECO:0000256" key="3">
    <source>
        <dbReference type="ARBA" id="ARBA00022741"/>
    </source>
</evidence>